<accession>A0A2V3U8L9</accession>
<feature type="signal peptide" evidence="2">
    <location>
        <begin position="1"/>
        <end position="24"/>
    </location>
</feature>
<dbReference type="Proteomes" id="UP000248021">
    <property type="component" value="Unassembled WGS sequence"/>
</dbReference>
<reference evidence="3 4" key="1">
    <citation type="submission" date="2018-05" db="EMBL/GenBank/DDBJ databases">
        <title>Genomic Encyclopedia of Type Strains, Phase IV (KMG-IV): sequencing the most valuable type-strain genomes for metagenomic binning, comparative biology and taxonomic classification.</title>
        <authorList>
            <person name="Goeker M."/>
        </authorList>
    </citation>
    <scope>NUCLEOTIDE SEQUENCE [LARGE SCALE GENOMIC DNA]</scope>
    <source>
        <strain evidence="3 4">DSM 6462</strain>
    </source>
</reference>
<dbReference type="Gene3D" id="3.40.190.10">
    <property type="entry name" value="Periplasmic binding protein-like II"/>
    <property type="match status" value="1"/>
</dbReference>
<dbReference type="InterPro" id="IPR042100">
    <property type="entry name" value="Bug_dom1"/>
</dbReference>
<comment type="similarity">
    <text evidence="1">Belongs to the UPF0065 (bug) family.</text>
</comment>
<evidence type="ECO:0000256" key="2">
    <source>
        <dbReference type="SAM" id="SignalP"/>
    </source>
</evidence>
<feature type="chain" id="PRO_5015836519" evidence="2">
    <location>
        <begin position="25"/>
        <end position="313"/>
    </location>
</feature>
<gene>
    <name evidence="3" type="ORF">C7450_112222</name>
</gene>
<dbReference type="EMBL" id="QJJK01000012">
    <property type="protein sequence ID" value="PXW54193.1"/>
    <property type="molecule type" value="Genomic_DNA"/>
</dbReference>
<keyword evidence="2" id="KW-0732">Signal</keyword>
<proteinExistence type="inferred from homology"/>
<sequence length="313" mass="32813">MTFRAMLFAAAVTMAATLSGASRADWQPSGPITIIVPFGAGGSTDIFGRVFATEMQKQTGWTVLVENRPGAGGLIGQIAVANAKPDGQTLGLSSTSMFAVEPFMPDASGELQPDSVDFMGTLSVIPYAIVAGSKAPFDDLKGLAEYSKAKGPAKFSSTSAQLTLAMEQLAKEIGIKFVAAQTSGSGESLQLVAGRHADFTISGGVHVPFVLDGRMKVLAHFMDERGSYAANAKTVDEQGAVLPLRNYFLFNAPKGLPADVKATLAKAIDNAVNSDAVRKYGESIFVTARNLGPEGSTKDVMEQAAVWKARLGK</sequence>
<dbReference type="PANTHER" id="PTHR42928:SF5">
    <property type="entry name" value="BLR1237 PROTEIN"/>
    <property type="match status" value="1"/>
</dbReference>
<keyword evidence="4" id="KW-1185">Reference proteome</keyword>
<organism evidence="3 4">
    <name type="scientific">Chelatococcus asaccharovorans</name>
    <dbReference type="NCBI Taxonomy" id="28210"/>
    <lineage>
        <taxon>Bacteria</taxon>
        <taxon>Pseudomonadati</taxon>
        <taxon>Pseudomonadota</taxon>
        <taxon>Alphaproteobacteria</taxon>
        <taxon>Hyphomicrobiales</taxon>
        <taxon>Chelatococcaceae</taxon>
        <taxon>Chelatococcus</taxon>
    </lineage>
</organism>
<dbReference type="PANTHER" id="PTHR42928">
    <property type="entry name" value="TRICARBOXYLATE-BINDING PROTEIN"/>
    <property type="match status" value="1"/>
</dbReference>
<dbReference type="PIRSF" id="PIRSF017082">
    <property type="entry name" value="YflP"/>
    <property type="match status" value="1"/>
</dbReference>
<dbReference type="InterPro" id="IPR005064">
    <property type="entry name" value="BUG"/>
</dbReference>
<evidence type="ECO:0000313" key="4">
    <source>
        <dbReference type="Proteomes" id="UP000248021"/>
    </source>
</evidence>
<dbReference type="Gene3D" id="3.40.190.150">
    <property type="entry name" value="Bordetella uptake gene, domain 1"/>
    <property type="match status" value="1"/>
</dbReference>
<dbReference type="AlphaFoldDB" id="A0A2V3U8L9"/>
<dbReference type="Pfam" id="PF03401">
    <property type="entry name" value="TctC"/>
    <property type="match status" value="1"/>
</dbReference>
<evidence type="ECO:0000313" key="3">
    <source>
        <dbReference type="EMBL" id="PXW54193.1"/>
    </source>
</evidence>
<dbReference type="RefSeq" id="WP_170147443.1">
    <property type="nucleotide sequence ID" value="NZ_JAHBRY010000002.1"/>
</dbReference>
<evidence type="ECO:0000256" key="1">
    <source>
        <dbReference type="ARBA" id="ARBA00006987"/>
    </source>
</evidence>
<comment type="caution">
    <text evidence="3">The sequence shown here is derived from an EMBL/GenBank/DDBJ whole genome shotgun (WGS) entry which is preliminary data.</text>
</comment>
<protein>
    <submittedName>
        <fullName evidence="3">Tripartite-type tricarboxylate transporter receptor subunit TctC</fullName>
    </submittedName>
</protein>
<keyword evidence="3" id="KW-0675">Receptor</keyword>
<dbReference type="CDD" id="cd07012">
    <property type="entry name" value="PBP2_Bug_TTT"/>
    <property type="match status" value="1"/>
</dbReference>
<name>A0A2V3U8L9_9HYPH</name>